<dbReference type="EMBL" id="VCAU01000052">
    <property type="protein sequence ID" value="KAF9888050.1"/>
    <property type="molecule type" value="Genomic_DNA"/>
</dbReference>
<keyword evidence="3" id="KW-1185">Reference proteome</keyword>
<name>A0AAD4CK89_ASPNN</name>
<dbReference type="AlphaFoldDB" id="A0AAD4CK89"/>
<feature type="compositionally biased region" description="Basic and acidic residues" evidence="1">
    <location>
        <begin position="1"/>
        <end position="16"/>
    </location>
</feature>
<comment type="caution">
    <text evidence="2">The sequence shown here is derived from an EMBL/GenBank/DDBJ whole genome shotgun (WGS) entry which is preliminary data.</text>
</comment>
<reference evidence="2" key="1">
    <citation type="journal article" date="2019" name="Beilstein J. Org. Chem.">
        <title>Nanangenines: drimane sesquiterpenoids as the dominant metabolite cohort of a novel Australian fungus, Aspergillus nanangensis.</title>
        <authorList>
            <person name="Lacey H.J."/>
            <person name="Gilchrist C.L.M."/>
            <person name="Crombie A."/>
            <person name="Kalaitzis J.A."/>
            <person name="Vuong D."/>
            <person name="Rutledge P.J."/>
            <person name="Turner P."/>
            <person name="Pitt J.I."/>
            <person name="Lacey E."/>
            <person name="Chooi Y.H."/>
            <person name="Piggott A.M."/>
        </authorList>
    </citation>
    <scope>NUCLEOTIDE SEQUENCE</scope>
    <source>
        <strain evidence="2">MST-FP2251</strain>
    </source>
</reference>
<dbReference type="Proteomes" id="UP001194746">
    <property type="component" value="Unassembled WGS sequence"/>
</dbReference>
<evidence type="ECO:0000313" key="2">
    <source>
        <dbReference type="EMBL" id="KAF9888050.1"/>
    </source>
</evidence>
<gene>
    <name evidence="2" type="ORF">FE257_009315</name>
</gene>
<protein>
    <submittedName>
        <fullName evidence="2">Uncharacterized protein</fullName>
    </submittedName>
</protein>
<evidence type="ECO:0000313" key="3">
    <source>
        <dbReference type="Proteomes" id="UP001194746"/>
    </source>
</evidence>
<sequence>MSSLLEFKRKAEENPEARSSQRSPPGVSELRPVLPWKIAEDNSIYSIIHRNSQIRLYVPPISWTSDHLRCLDCSFHRQIFPSDHVILHTKREPIGLPLIKTPAIMKKRLVRPSVAENKGYTIENILEAYGISPNPSECLYFQFRHRDAAQVPTDDLYSSSAGLLNMAYITFHAIEKLRERYVQLWKRTGASLYKKRIQLKHLEPQDRHKDPYIVAVLIALAQQMRRYQMQQNSENLNAADDQHSRASSQPGEGMGQVPSKAQSFKVKVLAIPGVVSKYFYVYTTTVSADFLDKFDEPSRYSPSSRFLVSYYCIPVKEETSLEKLHLLLCPGSCPFCADKHEEISTPKTNISL</sequence>
<organism evidence="2 3">
    <name type="scientific">Aspergillus nanangensis</name>
    <dbReference type="NCBI Taxonomy" id="2582783"/>
    <lineage>
        <taxon>Eukaryota</taxon>
        <taxon>Fungi</taxon>
        <taxon>Dikarya</taxon>
        <taxon>Ascomycota</taxon>
        <taxon>Pezizomycotina</taxon>
        <taxon>Eurotiomycetes</taxon>
        <taxon>Eurotiomycetidae</taxon>
        <taxon>Eurotiales</taxon>
        <taxon>Aspergillaceae</taxon>
        <taxon>Aspergillus</taxon>
        <taxon>Aspergillus subgen. Circumdati</taxon>
    </lineage>
</organism>
<evidence type="ECO:0000256" key="1">
    <source>
        <dbReference type="SAM" id="MobiDB-lite"/>
    </source>
</evidence>
<feature type="region of interest" description="Disordered" evidence="1">
    <location>
        <begin position="1"/>
        <end position="28"/>
    </location>
</feature>
<feature type="region of interest" description="Disordered" evidence="1">
    <location>
        <begin position="232"/>
        <end position="257"/>
    </location>
</feature>
<accession>A0AAD4CK89</accession>
<proteinExistence type="predicted"/>
<reference evidence="2" key="2">
    <citation type="submission" date="2020-02" db="EMBL/GenBank/DDBJ databases">
        <authorList>
            <person name="Gilchrist C.L.M."/>
            <person name="Chooi Y.-H."/>
        </authorList>
    </citation>
    <scope>NUCLEOTIDE SEQUENCE</scope>
    <source>
        <strain evidence="2">MST-FP2251</strain>
    </source>
</reference>